<proteinExistence type="predicted"/>
<dbReference type="EMBL" id="SAYG01000002">
    <property type="protein sequence ID" value="TXJ46575.1"/>
    <property type="molecule type" value="Genomic_DNA"/>
</dbReference>
<dbReference type="Proteomes" id="UP000324574">
    <property type="component" value="Unassembled WGS sequence"/>
</dbReference>
<dbReference type="RefSeq" id="WP_147525514.1">
    <property type="nucleotide sequence ID" value="NZ_SAYG01000002.1"/>
</dbReference>
<protein>
    <submittedName>
        <fullName evidence="2">Uncharacterized protein</fullName>
    </submittedName>
</protein>
<feature type="signal peptide" evidence="1">
    <location>
        <begin position="1"/>
        <end position="17"/>
    </location>
</feature>
<reference evidence="2 3" key="1">
    <citation type="journal article" date="1992" name="Lakartidningen">
        <title>[Penicillin V and not amoxicillin is the first choice preparation in acute otitis].</title>
        <authorList>
            <person name="Kamme C."/>
            <person name="Lundgren K."/>
            <person name="Prellner K."/>
        </authorList>
    </citation>
    <scope>NUCLEOTIDE SEQUENCE [LARGE SCALE GENOMIC DNA]</scope>
    <source>
        <strain evidence="2 3">PC3714II</strain>
    </source>
</reference>
<gene>
    <name evidence="2" type="ORF">EPJ70_00050</name>
</gene>
<evidence type="ECO:0000313" key="2">
    <source>
        <dbReference type="EMBL" id="TXJ46575.1"/>
    </source>
</evidence>
<feature type="chain" id="PRO_5022767948" evidence="1">
    <location>
        <begin position="18"/>
        <end position="159"/>
    </location>
</feature>
<sequence>MKKIIFLFLMFSAIVFAKWEVGTSYTTGGDTITTFTTYDIMDEAMMLIGVNIEGLGYSVITIHLSYKIKKYDNLVLIVTDKEDNDINCRFHKDDIENYGIRMTAGRSAVLTKMLYNGKFAILVNTKTDKILASFDLSGIKQIMEKHVGKSYWYKYKLND</sequence>
<keyword evidence="1" id="KW-0732">Signal</keyword>
<evidence type="ECO:0000313" key="3">
    <source>
        <dbReference type="Proteomes" id="UP000324574"/>
    </source>
</evidence>
<accession>A0A5C8F8H2</accession>
<organism evidence="2 3">
    <name type="scientific">Brachyspira aalborgi</name>
    <dbReference type="NCBI Taxonomy" id="29522"/>
    <lineage>
        <taxon>Bacteria</taxon>
        <taxon>Pseudomonadati</taxon>
        <taxon>Spirochaetota</taxon>
        <taxon>Spirochaetia</taxon>
        <taxon>Brachyspirales</taxon>
        <taxon>Brachyspiraceae</taxon>
        <taxon>Brachyspira</taxon>
    </lineage>
</organism>
<evidence type="ECO:0000256" key="1">
    <source>
        <dbReference type="SAM" id="SignalP"/>
    </source>
</evidence>
<comment type="caution">
    <text evidence="2">The sequence shown here is derived from an EMBL/GenBank/DDBJ whole genome shotgun (WGS) entry which is preliminary data.</text>
</comment>
<name>A0A5C8F8H2_9SPIR</name>
<dbReference type="AlphaFoldDB" id="A0A5C8F8H2"/>